<dbReference type="PANTHER" id="PTHR34351">
    <property type="entry name" value="SLR1927 PROTEIN-RELATED"/>
    <property type="match status" value="1"/>
</dbReference>
<dbReference type="InterPro" id="IPR002881">
    <property type="entry name" value="DUF58"/>
</dbReference>
<evidence type="ECO:0000313" key="3">
    <source>
        <dbReference type="Proteomes" id="UP001407405"/>
    </source>
</evidence>
<dbReference type="Proteomes" id="UP001407405">
    <property type="component" value="Unassembled WGS sequence"/>
</dbReference>
<evidence type="ECO:0000313" key="2">
    <source>
        <dbReference type="EMBL" id="MEN1758910.1"/>
    </source>
</evidence>
<evidence type="ECO:0000259" key="1">
    <source>
        <dbReference type="Pfam" id="PF01882"/>
    </source>
</evidence>
<dbReference type="PANTHER" id="PTHR34351:SF2">
    <property type="entry name" value="DUF58 DOMAIN-CONTAINING PROTEIN"/>
    <property type="match status" value="1"/>
</dbReference>
<gene>
    <name evidence="2" type="ORF">AAIG11_00360</name>
</gene>
<reference evidence="2 3" key="1">
    <citation type="submission" date="2024-04" db="EMBL/GenBank/DDBJ databases">
        <title>Genome sequencing and metabolic network reconstruction of aminoacids and betaine degradation by Anoxynatronum sibiricum.</title>
        <authorList>
            <person name="Detkova E.N."/>
            <person name="Boltjanskaja Y.V."/>
            <person name="Mardanov A.V."/>
            <person name="Kevbrin V."/>
        </authorList>
    </citation>
    <scope>NUCLEOTIDE SEQUENCE [LARGE SCALE GENOMIC DNA]</scope>
    <source>
        <strain evidence="2 3">Z-7981</strain>
    </source>
</reference>
<accession>A0ABU9VP26</accession>
<dbReference type="Pfam" id="PF01882">
    <property type="entry name" value="DUF58"/>
    <property type="match status" value="1"/>
</dbReference>
<proteinExistence type="predicted"/>
<dbReference type="RefSeq" id="WP_343184297.1">
    <property type="nucleotide sequence ID" value="NZ_JBCITM010000001.1"/>
</dbReference>
<comment type="caution">
    <text evidence="2">The sequence shown here is derived from an EMBL/GenBank/DDBJ whole genome shotgun (WGS) entry which is preliminary data.</text>
</comment>
<protein>
    <submittedName>
        <fullName evidence="2">DUF58 domain-containing protein</fullName>
    </submittedName>
</protein>
<dbReference type="EMBL" id="JBCITM010000001">
    <property type="protein sequence ID" value="MEN1758910.1"/>
    <property type="molecule type" value="Genomic_DNA"/>
</dbReference>
<name>A0ABU9VP26_9CLOT</name>
<organism evidence="2 3">
    <name type="scientific">Anoxynatronum sibiricum</name>
    <dbReference type="NCBI Taxonomy" id="210623"/>
    <lineage>
        <taxon>Bacteria</taxon>
        <taxon>Bacillati</taxon>
        <taxon>Bacillota</taxon>
        <taxon>Clostridia</taxon>
        <taxon>Eubacteriales</taxon>
        <taxon>Clostridiaceae</taxon>
        <taxon>Anoxynatronum</taxon>
    </lineage>
</organism>
<keyword evidence="3" id="KW-1185">Reference proteome</keyword>
<feature type="domain" description="DUF58" evidence="1">
    <location>
        <begin position="193"/>
        <end position="287"/>
    </location>
</feature>
<sequence length="406" mass="45987">MKRKLYLLLGVPVTLLALLVGGRLPFFVWYAYLLVWLLPMAHGLLGKLFLRGAILVPEAELVAGEVVSVAYRVENPLPIAFPGIELENEVGYRLTGIKEPRRVFSLNGKEQLVGQSELVCRRRGLYELGHIRLLIHDIFQMNTFEKTITSPLSLKVYPRVVPISSFPIVASQQMGNLKVKDPLFQDYTQISRLRQYREGDPIKQIHWKVSAGKKNLVVKEYEERGDTEVLLLLDSSQEHYAHDPEGWVEDQLVEAAASVIDYCLRGNIKVTLQYASRGRQVRYTGNSPIYLKHFLDGLALFHPAESVSFEKQAASWTEQIPPGTALLLLTPRLTKGLAARGIADRLKNRYPLFLVFGDGDNNPAGWEENREIVKKLTLEGLSCYLFDKKQNVRDVLEGTYARRDAT</sequence>